<dbReference type="PROSITE" id="PS00018">
    <property type="entry name" value="EF_HAND_1"/>
    <property type="match status" value="3"/>
</dbReference>
<dbReference type="OrthoDB" id="7474785at2"/>
<dbReference type="Pfam" id="PF13202">
    <property type="entry name" value="EF-hand_5"/>
    <property type="match status" value="2"/>
</dbReference>
<organism evidence="4 5">
    <name type="scientific">Nitrospirillum amazonense</name>
    <dbReference type="NCBI Taxonomy" id="28077"/>
    <lineage>
        <taxon>Bacteria</taxon>
        <taxon>Pseudomonadati</taxon>
        <taxon>Pseudomonadota</taxon>
        <taxon>Alphaproteobacteria</taxon>
        <taxon>Rhodospirillales</taxon>
        <taxon>Azospirillaceae</taxon>
        <taxon>Nitrospirillum</taxon>
    </lineage>
</organism>
<dbReference type="PANTHER" id="PTHR10827:SF98">
    <property type="entry name" value="45 KDA CALCIUM-BINDING PROTEIN"/>
    <property type="match status" value="1"/>
</dbReference>
<evidence type="ECO:0000256" key="2">
    <source>
        <dbReference type="ARBA" id="ARBA00022737"/>
    </source>
</evidence>
<dbReference type="PANTHER" id="PTHR10827">
    <property type="entry name" value="RETICULOCALBIN"/>
    <property type="match status" value="1"/>
</dbReference>
<dbReference type="InterPro" id="IPR018247">
    <property type="entry name" value="EF_Hand_1_Ca_BS"/>
</dbReference>
<reference evidence="4 5" key="1">
    <citation type="submission" date="2019-06" db="EMBL/GenBank/DDBJ databases">
        <title>Genomic Encyclopedia of Type Strains, Phase IV (KMG-V): Genome sequencing to study the core and pangenomes of soil and plant-associated prokaryotes.</title>
        <authorList>
            <person name="Whitman W."/>
        </authorList>
    </citation>
    <scope>NUCLEOTIDE SEQUENCE [LARGE SCALE GENOMIC DNA]</scope>
    <source>
        <strain evidence="4 5">BR 11622</strain>
    </source>
</reference>
<dbReference type="GO" id="GO:0005509">
    <property type="term" value="F:calcium ion binding"/>
    <property type="evidence" value="ECO:0007669"/>
    <property type="project" value="InterPro"/>
</dbReference>
<dbReference type="InterPro" id="IPR011992">
    <property type="entry name" value="EF-hand-dom_pair"/>
</dbReference>
<dbReference type="RefSeq" id="WP_145729660.1">
    <property type="nucleotide sequence ID" value="NZ_VITR01000002.1"/>
</dbReference>
<evidence type="ECO:0000259" key="3">
    <source>
        <dbReference type="PROSITE" id="PS50222"/>
    </source>
</evidence>
<evidence type="ECO:0000256" key="1">
    <source>
        <dbReference type="ARBA" id="ARBA00022723"/>
    </source>
</evidence>
<dbReference type="AlphaFoldDB" id="A0A560HGY2"/>
<accession>A0A560HGY2</accession>
<keyword evidence="2" id="KW-0677">Repeat</keyword>
<proteinExistence type="predicted"/>
<sequence>MREVERKADGWHSAPRALAHSRTALSRSPARFAATALVGAAFLAFGVAPIGDAHAASHDIASFIKEHDRNGDGVVTAQEYQAVRDQQFRALDTNGDGWVSEAEYTTEFEARLTKENVPAERKAQQLKQTHVRFVAIDLDGDQKMSREEFMASGWRMFGFHDKNGDQKVDQADVALAASFKPLLDKDREAAGKAP</sequence>
<keyword evidence="5" id="KW-1185">Reference proteome</keyword>
<name>A0A560HGY2_9PROT</name>
<dbReference type="InterPro" id="IPR002048">
    <property type="entry name" value="EF_hand_dom"/>
</dbReference>
<evidence type="ECO:0000313" key="5">
    <source>
        <dbReference type="Proteomes" id="UP000315751"/>
    </source>
</evidence>
<dbReference type="EMBL" id="VITR01000002">
    <property type="protein sequence ID" value="TWB45251.1"/>
    <property type="molecule type" value="Genomic_DNA"/>
</dbReference>
<dbReference type="SUPFAM" id="SSF47473">
    <property type="entry name" value="EF-hand"/>
    <property type="match status" value="1"/>
</dbReference>
<evidence type="ECO:0000313" key="4">
    <source>
        <dbReference type="EMBL" id="TWB45251.1"/>
    </source>
</evidence>
<feature type="domain" description="EF-hand" evidence="3">
    <location>
        <begin position="55"/>
        <end position="90"/>
    </location>
</feature>
<comment type="caution">
    <text evidence="4">The sequence shown here is derived from an EMBL/GenBank/DDBJ whole genome shotgun (WGS) entry which is preliminary data.</text>
</comment>
<dbReference type="Proteomes" id="UP000315751">
    <property type="component" value="Unassembled WGS sequence"/>
</dbReference>
<dbReference type="PROSITE" id="PS50222">
    <property type="entry name" value="EF_HAND_2"/>
    <property type="match status" value="1"/>
</dbReference>
<gene>
    <name evidence="4" type="ORF">FBZ90_102206</name>
</gene>
<keyword evidence="1" id="KW-0479">Metal-binding</keyword>
<dbReference type="Gene3D" id="1.10.238.10">
    <property type="entry name" value="EF-hand"/>
    <property type="match status" value="1"/>
</dbReference>
<protein>
    <submittedName>
        <fullName evidence="4">EF hand domain-containing protein</fullName>
    </submittedName>
</protein>